<accession>A0ABP7UTH1</accession>
<organism evidence="1 2">
    <name type="scientific">Hymenobacter glaciei</name>
    <dbReference type="NCBI Taxonomy" id="877209"/>
    <lineage>
        <taxon>Bacteria</taxon>
        <taxon>Pseudomonadati</taxon>
        <taxon>Bacteroidota</taxon>
        <taxon>Cytophagia</taxon>
        <taxon>Cytophagales</taxon>
        <taxon>Hymenobacteraceae</taxon>
        <taxon>Hymenobacter</taxon>
    </lineage>
</organism>
<dbReference type="InterPro" id="IPR025459">
    <property type="entry name" value="DUF4279"/>
</dbReference>
<reference evidence="2" key="1">
    <citation type="journal article" date="2019" name="Int. J. Syst. Evol. Microbiol.">
        <title>The Global Catalogue of Microorganisms (GCM) 10K type strain sequencing project: providing services to taxonomists for standard genome sequencing and annotation.</title>
        <authorList>
            <consortium name="The Broad Institute Genomics Platform"/>
            <consortium name="The Broad Institute Genome Sequencing Center for Infectious Disease"/>
            <person name="Wu L."/>
            <person name="Ma J."/>
        </authorList>
    </citation>
    <scope>NUCLEOTIDE SEQUENCE [LARGE SCALE GENOMIC DNA]</scope>
    <source>
        <strain evidence="2">JCM 17225</strain>
    </source>
</reference>
<dbReference type="Proteomes" id="UP001501469">
    <property type="component" value="Unassembled WGS sequence"/>
</dbReference>
<proteinExistence type="predicted"/>
<dbReference type="EMBL" id="BAABDK010000033">
    <property type="protein sequence ID" value="GAA4052496.1"/>
    <property type="molecule type" value="Genomic_DNA"/>
</dbReference>
<protein>
    <recommendedName>
        <fullName evidence="3">DUF4279 domain-containing protein</fullName>
    </recommendedName>
</protein>
<name>A0ABP7UTH1_9BACT</name>
<keyword evidence="2" id="KW-1185">Reference proteome</keyword>
<sequence>MLDNAFIIAAAVAEIEQPALGVTKQFLKIHAIAFAEGNPKVAAITLHEDDQLAIVYFVVEGEKFYLAISISLATSPFDAEWAWTQEWNRISFHATSDTLDAKQLLELTKLKPTDSWNKGEKRRFGGALRKYSSVEFEPHPGPGEFEVQLKQLLTFLEHDSAGIRSLVDQAEGYLRVISVFHNGNTMLGGLHLDKECIQRMAALNLEIDFDLYAEGNFYKNDD</sequence>
<evidence type="ECO:0000313" key="1">
    <source>
        <dbReference type="EMBL" id="GAA4052496.1"/>
    </source>
</evidence>
<comment type="caution">
    <text evidence="1">The sequence shown here is derived from an EMBL/GenBank/DDBJ whole genome shotgun (WGS) entry which is preliminary data.</text>
</comment>
<dbReference type="Pfam" id="PF14106">
    <property type="entry name" value="DUF4279"/>
    <property type="match status" value="1"/>
</dbReference>
<evidence type="ECO:0000313" key="2">
    <source>
        <dbReference type="Proteomes" id="UP001501469"/>
    </source>
</evidence>
<evidence type="ECO:0008006" key="3">
    <source>
        <dbReference type="Google" id="ProtNLM"/>
    </source>
</evidence>
<gene>
    <name evidence="1" type="ORF">GCM10022409_44240</name>
</gene>
<dbReference type="RefSeq" id="WP_345059001.1">
    <property type="nucleotide sequence ID" value="NZ_BAABDK010000033.1"/>
</dbReference>